<dbReference type="InterPro" id="IPR003135">
    <property type="entry name" value="ATP-grasp_carboxylate-amine"/>
</dbReference>
<dbReference type="InterPro" id="IPR011054">
    <property type="entry name" value="Rudment_hybrid_motif"/>
</dbReference>
<comment type="catalytic activity">
    <reaction evidence="5 6">
        <text>5-amino-1-(5-phospho-beta-D-ribosyl)imidazole + hydrogencarbonate + ATP = 5-carboxyamino-1-(5-phospho-D-ribosyl)imidazole + ADP + phosphate + 2 H(+)</text>
        <dbReference type="Rhea" id="RHEA:19317"/>
        <dbReference type="ChEBI" id="CHEBI:15378"/>
        <dbReference type="ChEBI" id="CHEBI:17544"/>
        <dbReference type="ChEBI" id="CHEBI:30616"/>
        <dbReference type="ChEBI" id="CHEBI:43474"/>
        <dbReference type="ChEBI" id="CHEBI:58730"/>
        <dbReference type="ChEBI" id="CHEBI:137981"/>
        <dbReference type="ChEBI" id="CHEBI:456216"/>
        <dbReference type="EC" id="6.3.4.18"/>
    </reaction>
</comment>
<proteinExistence type="inferred from homology"/>
<comment type="similarity">
    <text evidence="5 6">Belongs to the PurK/PurT family.</text>
</comment>
<organism evidence="8 9">
    <name type="scientific">Lampropedia puyangensis</name>
    <dbReference type="NCBI Taxonomy" id="1330072"/>
    <lineage>
        <taxon>Bacteria</taxon>
        <taxon>Pseudomonadati</taxon>
        <taxon>Pseudomonadota</taxon>
        <taxon>Betaproteobacteria</taxon>
        <taxon>Burkholderiales</taxon>
        <taxon>Comamonadaceae</taxon>
        <taxon>Lampropedia</taxon>
    </lineage>
</organism>
<dbReference type="GO" id="GO:0005829">
    <property type="term" value="C:cytosol"/>
    <property type="evidence" value="ECO:0007669"/>
    <property type="project" value="TreeGrafter"/>
</dbReference>
<dbReference type="OrthoDB" id="9804625at2"/>
<evidence type="ECO:0000256" key="4">
    <source>
        <dbReference type="ARBA" id="ARBA00022840"/>
    </source>
</evidence>
<feature type="binding site" evidence="5">
    <location>
        <begin position="161"/>
        <end position="167"/>
    </location>
    <ligand>
        <name>ATP</name>
        <dbReference type="ChEBI" id="CHEBI:30616"/>
    </ligand>
</feature>
<evidence type="ECO:0000256" key="1">
    <source>
        <dbReference type="ARBA" id="ARBA00022598"/>
    </source>
</evidence>
<dbReference type="Pfam" id="PF17769">
    <property type="entry name" value="PurK_C"/>
    <property type="match status" value="1"/>
</dbReference>
<keyword evidence="9" id="KW-1185">Reference proteome</keyword>
<feature type="binding site" evidence="5">
    <location>
        <position position="222"/>
    </location>
    <ligand>
        <name>ATP</name>
        <dbReference type="ChEBI" id="CHEBI:30616"/>
    </ligand>
</feature>
<comment type="caution">
    <text evidence="8">The sequence shown here is derived from an EMBL/GenBank/DDBJ whole genome shotgun (WGS) entry which is preliminary data.</text>
</comment>
<keyword evidence="2 5" id="KW-0547">Nucleotide-binding</keyword>
<dbReference type="InterPro" id="IPR016185">
    <property type="entry name" value="PreATP-grasp_dom_sf"/>
</dbReference>
<keyword evidence="4 5" id="KW-0067">ATP-binding</keyword>
<dbReference type="Proteomes" id="UP000308917">
    <property type="component" value="Unassembled WGS sequence"/>
</dbReference>
<feature type="binding site" evidence="5">
    <location>
        <position position="199"/>
    </location>
    <ligand>
        <name>ATP</name>
        <dbReference type="ChEBI" id="CHEBI:30616"/>
    </ligand>
</feature>
<evidence type="ECO:0000256" key="6">
    <source>
        <dbReference type="RuleBase" id="RU361200"/>
    </source>
</evidence>
<dbReference type="InterPro" id="IPR005875">
    <property type="entry name" value="PurK"/>
</dbReference>
<dbReference type="NCBIfam" id="TIGR01161">
    <property type="entry name" value="purK"/>
    <property type="match status" value="1"/>
</dbReference>
<dbReference type="UniPathway" id="UPA00074">
    <property type="reaction ID" value="UER00942"/>
</dbReference>
<dbReference type="NCBIfam" id="NF004676">
    <property type="entry name" value="PRK06019.1-2"/>
    <property type="match status" value="1"/>
</dbReference>
<dbReference type="GO" id="GO:0006189">
    <property type="term" value="P:'de novo' IMP biosynthetic process"/>
    <property type="evidence" value="ECO:0007669"/>
    <property type="project" value="UniProtKB-UniRule"/>
</dbReference>
<dbReference type="GO" id="GO:0005524">
    <property type="term" value="F:ATP binding"/>
    <property type="evidence" value="ECO:0007669"/>
    <property type="project" value="UniProtKB-UniRule"/>
</dbReference>
<dbReference type="InterPro" id="IPR011761">
    <property type="entry name" value="ATP-grasp"/>
</dbReference>
<dbReference type="NCBIfam" id="NF004675">
    <property type="entry name" value="PRK06019.1-1"/>
    <property type="match status" value="1"/>
</dbReference>
<dbReference type="HAMAP" id="MF_01928">
    <property type="entry name" value="PurK"/>
    <property type="match status" value="1"/>
</dbReference>
<evidence type="ECO:0000313" key="8">
    <source>
        <dbReference type="EMBL" id="THU05154.1"/>
    </source>
</evidence>
<dbReference type="InterPro" id="IPR054350">
    <property type="entry name" value="PurT/PurK_preATP-grasp"/>
</dbReference>
<dbReference type="GO" id="GO:0004638">
    <property type="term" value="F:phosphoribosylaminoimidazole carboxylase activity"/>
    <property type="evidence" value="ECO:0007669"/>
    <property type="project" value="InterPro"/>
</dbReference>
<evidence type="ECO:0000256" key="3">
    <source>
        <dbReference type="ARBA" id="ARBA00022755"/>
    </source>
</evidence>
<evidence type="ECO:0000256" key="2">
    <source>
        <dbReference type="ARBA" id="ARBA00022741"/>
    </source>
</evidence>
<comment type="pathway">
    <text evidence="5 6">Purine metabolism; IMP biosynthesis via de novo pathway; 5-amino-1-(5-phospho-D-ribosyl)imidazole-4-carboxylate from 5-amino-1-(5-phospho-D-ribosyl)imidazole (N5-CAIR route): step 1/2.</text>
</comment>
<feature type="domain" description="ATP-grasp" evidence="7">
    <location>
        <begin position="121"/>
        <end position="307"/>
    </location>
</feature>
<reference evidence="8 9" key="1">
    <citation type="journal article" date="2015" name="Antonie Van Leeuwenhoek">
        <title>Lampropedia puyangensis sp. nov., isolated from symptomatic bark of Populus ? euramericana canker and emended description of Lampropedia hyalina (Ehrenberg 1832) Lee et al. 2004.</title>
        <authorList>
            <person name="Li Y."/>
            <person name="Wang T."/>
            <person name="Piao C.G."/>
            <person name="Wang L.F."/>
            <person name="Tian G.Z."/>
            <person name="Zhu T.H."/>
            <person name="Guo M.W."/>
        </authorList>
    </citation>
    <scope>NUCLEOTIDE SEQUENCE [LARGE SCALE GENOMIC DNA]</scope>
    <source>
        <strain evidence="8 9">2-bin</strain>
    </source>
</reference>
<dbReference type="GO" id="GO:0034028">
    <property type="term" value="F:5-(carboxyamino)imidazole ribonucleotide synthase activity"/>
    <property type="evidence" value="ECO:0007669"/>
    <property type="project" value="UniProtKB-UniRule"/>
</dbReference>
<dbReference type="Pfam" id="PF22660">
    <property type="entry name" value="RS_preATP-grasp-like"/>
    <property type="match status" value="1"/>
</dbReference>
<comment type="function">
    <text evidence="5">Catalyzes the ATP-dependent conversion of 5-aminoimidazole ribonucleotide (AIR) and HCO(3)(-) to N5-carboxyaminoimidazole ribonucleotide (N5-CAIR).</text>
</comment>
<dbReference type="EMBL" id="STFG01000001">
    <property type="protein sequence ID" value="THU05154.1"/>
    <property type="molecule type" value="Genomic_DNA"/>
</dbReference>
<dbReference type="FunFam" id="3.30.1490.20:FF:000015">
    <property type="entry name" value="N5-carboxyaminoimidazole ribonucleotide synthase"/>
    <property type="match status" value="1"/>
</dbReference>
<dbReference type="EC" id="6.3.4.18" evidence="5 6"/>
<dbReference type="PROSITE" id="PS50975">
    <property type="entry name" value="ATP_GRASP"/>
    <property type="match status" value="1"/>
</dbReference>
<dbReference type="SUPFAM" id="SSF56059">
    <property type="entry name" value="Glutathione synthetase ATP-binding domain-like"/>
    <property type="match status" value="1"/>
</dbReference>
<dbReference type="PANTHER" id="PTHR11609">
    <property type="entry name" value="PURINE BIOSYNTHESIS PROTEIN 6/7, PUR6/7"/>
    <property type="match status" value="1"/>
</dbReference>
<dbReference type="AlphaFoldDB" id="A0A4S8FES7"/>
<feature type="binding site" evidence="5">
    <location>
        <position position="117"/>
    </location>
    <ligand>
        <name>ATP</name>
        <dbReference type="ChEBI" id="CHEBI:30616"/>
    </ligand>
</feature>
<dbReference type="RefSeq" id="WP_136571866.1">
    <property type="nucleotide sequence ID" value="NZ_STFG01000001.1"/>
</dbReference>
<evidence type="ECO:0000259" key="7">
    <source>
        <dbReference type="PROSITE" id="PS50975"/>
    </source>
</evidence>
<keyword evidence="1 5" id="KW-0436">Ligase</keyword>
<comment type="subunit">
    <text evidence="5 6">Homodimer.</text>
</comment>
<feature type="binding site" evidence="5">
    <location>
        <position position="156"/>
    </location>
    <ligand>
        <name>ATP</name>
        <dbReference type="ChEBI" id="CHEBI:30616"/>
    </ligand>
</feature>
<gene>
    <name evidence="5 6" type="primary">purK</name>
    <name evidence="8" type="ORF">E9531_00950</name>
</gene>
<keyword evidence="3 5" id="KW-0658">Purine biosynthesis</keyword>
<comment type="function">
    <text evidence="6">Catalyzes the ATP-dependent conversion of 5-aminoimidazole ribonucleotide (AIR) and HCO(3)- to N5-carboxyaminoimidazole ribonucleotide (N5-CAIR).</text>
</comment>
<dbReference type="NCBIfam" id="NF004679">
    <property type="entry name" value="PRK06019.1-5"/>
    <property type="match status" value="1"/>
</dbReference>
<comment type="caution">
    <text evidence="5">Lacks conserved residue(s) required for the propagation of feature annotation.</text>
</comment>
<dbReference type="GO" id="GO:0046872">
    <property type="term" value="F:metal ion binding"/>
    <property type="evidence" value="ECO:0007669"/>
    <property type="project" value="InterPro"/>
</dbReference>
<accession>A0A4S8FES7</accession>
<dbReference type="Gene3D" id="3.30.1490.20">
    <property type="entry name" value="ATP-grasp fold, A domain"/>
    <property type="match status" value="1"/>
</dbReference>
<dbReference type="InterPro" id="IPR040686">
    <property type="entry name" value="PurK_C"/>
</dbReference>
<dbReference type="Pfam" id="PF02222">
    <property type="entry name" value="ATP-grasp"/>
    <property type="match status" value="1"/>
</dbReference>
<feature type="binding site" evidence="5">
    <location>
        <begin position="277"/>
        <end position="278"/>
    </location>
    <ligand>
        <name>ATP</name>
        <dbReference type="ChEBI" id="CHEBI:30616"/>
    </ligand>
</feature>
<dbReference type="Gene3D" id="3.40.50.20">
    <property type="match status" value="1"/>
</dbReference>
<name>A0A4S8FES7_9BURK</name>
<evidence type="ECO:0000256" key="5">
    <source>
        <dbReference type="HAMAP-Rule" id="MF_01928"/>
    </source>
</evidence>
<dbReference type="SUPFAM" id="SSF51246">
    <property type="entry name" value="Rudiment single hybrid motif"/>
    <property type="match status" value="1"/>
</dbReference>
<dbReference type="Gene3D" id="3.30.470.20">
    <property type="entry name" value="ATP-grasp fold, B domain"/>
    <property type="match status" value="1"/>
</dbReference>
<evidence type="ECO:0000313" key="9">
    <source>
        <dbReference type="Proteomes" id="UP000308917"/>
    </source>
</evidence>
<dbReference type="PANTHER" id="PTHR11609:SF5">
    <property type="entry name" value="PHOSPHORIBOSYLAMINOIMIDAZOLE CARBOXYLASE"/>
    <property type="match status" value="1"/>
</dbReference>
<sequence>MNEALLVQTQGYDPILPGASLGVMGGGQLGRMFVHAAQAMGYHTVVLDPDTQGPAGQASDQQIVAAYDDAQGLAQLAQAVAAITTEFENVPAQAFTALGKLNRVAPPAVAIAIAQDRVAEKVHFQHHGVPVAPFAVVDSPESLQAVAPTLFPGILKTSRLGYDGKGQVQVANLQELQRAWESLKQVPCVLEKRMELDFEVSVVLARGFDGSIVTLPVQRNIHHNGILASTLVLPGSIHPDVEEQAVHVAKSIAVATEYVGVLCVEFFVLKDGRVIANEMAPRPHNSGHYSIDACDVSQFELQVRTLASLPLLQPRLHSPAIMLNILGDLWFDEDSDEPRHPDWATVLSYPGVHLHLYGKSQARKGRKMGHITITAKTVEVVLNNAAKVAAHLGLPQDFAQANV</sequence>
<protein>
    <recommendedName>
        <fullName evidence="5 6">N5-carboxyaminoimidazole ribonucleotide synthase</fullName>
        <shortName evidence="5 6">N5-CAIR synthase</shortName>
        <ecNumber evidence="5 6">6.3.4.18</ecNumber>
    </recommendedName>
    <alternativeName>
        <fullName evidence="5 6">5-(carboxyamino)imidazole ribonucleotide synthetase</fullName>
    </alternativeName>
</protein>
<dbReference type="InterPro" id="IPR013815">
    <property type="entry name" value="ATP_grasp_subdomain_1"/>
</dbReference>
<dbReference type="SUPFAM" id="SSF52440">
    <property type="entry name" value="PreATP-grasp domain"/>
    <property type="match status" value="1"/>
</dbReference>
<dbReference type="NCBIfam" id="NF004677">
    <property type="entry name" value="PRK06019.1-3"/>
    <property type="match status" value="1"/>
</dbReference>